<dbReference type="PANTHER" id="PTHR30576">
    <property type="entry name" value="COLANIC BIOSYNTHESIS UDP-GLUCOSE LIPID CARRIER TRANSFERASE"/>
    <property type="match status" value="1"/>
</dbReference>
<evidence type="ECO:0000256" key="2">
    <source>
        <dbReference type="SAM" id="MobiDB-lite"/>
    </source>
</evidence>
<dbReference type="Proteomes" id="UP000007590">
    <property type="component" value="Chromosome"/>
</dbReference>
<dbReference type="Pfam" id="PF02397">
    <property type="entry name" value="Bac_transf"/>
    <property type="match status" value="1"/>
</dbReference>
<name>H8KXQ4_SOLCM</name>
<feature type="region of interest" description="Disordered" evidence="2">
    <location>
        <begin position="197"/>
        <end position="221"/>
    </location>
</feature>
<proteinExistence type="inferred from homology"/>
<dbReference type="HOGENOM" id="CLU_024920_1_4_10"/>
<protein>
    <submittedName>
        <fullName evidence="5">Glycosyl transferase possibly involved in lipopolysaccharide synthesis</fullName>
    </submittedName>
</protein>
<keyword evidence="3" id="KW-0812">Transmembrane</keyword>
<evidence type="ECO:0000259" key="4">
    <source>
        <dbReference type="Pfam" id="PF02397"/>
    </source>
</evidence>
<feature type="transmembrane region" description="Helical" evidence="3">
    <location>
        <begin position="12"/>
        <end position="36"/>
    </location>
</feature>
<keyword evidence="6" id="KW-1185">Reference proteome</keyword>
<feature type="compositionally biased region" description="Polar residues" evidence="2">
    <location>
        <begin position="198"/>
        <end position="221"/>
    </location>
</feature>
<dbReference type="AlphaFoldDB" id="H8KXQ4"/>
<dbReference type="EMBL" id="CP003349">
    <property type="protein sequence ID" value="AFD05469.1"/>
    <property type="molecule type" value="Genomic_DNA"/>
</dbReference>
<evidence type="ECO:0000256" key="1">
    <source>
        <dbReference type="ARBA" id="ARBA00006464"/>
    </source>
</evidence>
<feature type="domain" description="Bacterial sugar transferase" evidence="4">
    <location>
        <begin position="7"/>
        <end position="182"/>
    </location>
</feature>
<keyword evidence="3" id="KW-1133">Transmembrane helix</keyword>
<dbReference type="RefSeq" id="WP_014678697.1">
    <property type="nucleotide sequence ID" value="NC_017770.1"/>
</dbReference>
<accession>H8KXQ4</accession>
<reference evidence="5" key="1">
    <citation type="submission" date="2012-02" db="EMBL/GenBank/DDBJ databases">
        <title>The complete genome of Solitalea canadensis DSM 3403.</title>
        <authorList>
            <consortium name="US DOE Joint Genome Institute (JGI-PGF)"/>
            <person name="Lucas S."/>
            <person name="Copeland A."/>
            <person name="Lapidus A."/>
            <person name="Glavina del Rio T."/>
            <person name="Dalin E."/>
            <person name="Tice H."/>
            <person name="Bruce D."/>
            <person name="Goodwin L."/>
            <person name="Pitluck S."/>
            <person name="Peters L."/>
            <person name="Ovchinnikova G."/>
            <person name="Lu M."/>
            <person name="Kyrpides N."/>
            <person name="Mavromatis K."/>
            <person name="Ivanova N."/>
            <person name="Brettin T."/>
            <person name="Detter J.C."/>
            <person name="Han C."/>
            <person name="Larimer F."/>
            <person name="Land M."/>
            <person name="Hauser L."/>
            <person name="Markowitz V."/>
            <person name="Cheng J.-F."/>
            <person name="Hugenholtz P."/>
            <person name="Woyke T."/>
            <person name="Wu D."/>
            <person name="Spring S."/>
            <person name="Schroeder M."/>
            <person name="Kopitz M."/>
            <person name="Brambilla E."/>
            <person name="Klenk H.-P."/>
            <person name="Eisen J.A."/>
        </authorList>
    </citation>
    <scope>NUCLEOTIDE SEQUENCE</scope>
    <source>
        <strain evidence="5">DSM 3403</strain>
    </source>
</reference>
<comment type="similarity">
    <text evidence="1">Belongs to the bacterial sugar transferase family.</text>
</comment>
<keyword evidence="5" id="KW-0808">Transferase</keyword>
<evidence type="ECO:0000313" key="5">
    <source>
        <dbReference type="EMBL" id="AFD05469.1"/>
    </source>
</evidence>
<dbReference type="eggNOG" id="COG2148">
    <property type="taxonomic scope" value="Bacteria"/>
</dbReference>
<dbReference type="KEGG" id="scn:Solca_0326"/>
<gene>
    <name evidence="5" type="ordered locus">Solca_0326</name>
</gene>
<evidence type="ECO:0000256" key="3">
    <source>
        <dbReference type="SAM" id="Phobius"/>
    </source>
</evidence>
<keyword evidence="3" id="KW-0472">Membrane</keyword>
<evidence type="ECO:0000313" key="6">
    <source>
        <dbReference type="Proteomes" id="UP000007590"/>
    </source>
</evidence>
<dbReference type="STRING" id="929556.Solca_0326"/>
<sequence length="221" mass="25298">MYKLFFKRFFDLIIAIPAFIILSPVFLIMSIILAFVNHGSPFFTQARPGKNERIFWVLKFKTMNENKDKKGNLLPDPDRLTTVGKFVRKTSLDEIPQLLNVIKGDMTLIGPRPLLPSYLPLYNDTQKRRHEVTPGITGWAQVNGRNTLSWTEKFNYDVWYVDHLSFGLDLRILMLTIKKVLKSEGINQAGNATMEAFTGSNPHDTETKNNVSHQSKVLLSN</sequence>
<organism evidence="5 6">
    <name type="scientific">Solitalea canadensis (strain ATCC 29591 / DSM 3403 / JCM 21819 / LMG 8368 / NBRC 15130 / NCIMB 12057 / USAM 9D)</name>
    <name type="common">Flexibacter canadensis</name>
    <dbReference type="NCBI Taxonomy" id="929556"/>
    <lineage>
        <taxon>Bacteria</taxon>
        <taxon>Pseudomonadati</taxon>
        <taxon>Bacteroidota</taxon>
        <taxon>Sphingobacteriia</taxon>
        <taxon>Sphingobacteriales</taxon>
        <taxon>Sphingobacteriaceae</taxon>
        <taxon>Solitalea</taxon>
    </lineage>
</organism>
<dbReference type="InterPro" id="IPR003362">
    <property type="entry name" value="Bact_transf"/>
</dbReference>
<dbReference type="PANTHER" id="PTHR30576:SF8">
    <property type="entry name" value="UNDECAPRENYL-PHOSPHATE GALACTOSE PHOSPHOTRANSFERASE"/>
    <property type="match status" value="1"/>
</dbReference>
<dbReference type="OrthoDB" id="9808602at2"/>
<dbReference type="GO" id="GO:0016780">
    <property type="term" value="F:phosphotransferase activity, for other substituted phosphate groups"/>
    <property type="evidence" value="ECO:0007669"/>
    <property type="project" value="TreeGrafter"/>
</dbReference>